<evidence type="ECO:0000256" key="4">
    <source>
        <dbReference type="ARBA" id="ARBA00023239"/>
    </source>
</evidence>
<dbReference type="OrthoDB" id="277398at2759"/>
<dbReference type="Gene3D" id="3.30.1360.20">
    <property type="entry name" value="Transcriptional coactivator/pterin dehydratase"/>
    <property type="match status" value="1"/>
</dbReference>
<accession>A0A9N8DI98</accession>
<gene>
    <name evidence="6" type="ORF">SEMRO_142_G066030.1</name>
</gene>
<dbReference type="EC" id="4.2.1.96" evidence="3"/>
<organism evidence="6 7">
    <name type="scientific">Seminavis robusta</name>
    <dbReference type="NCBI Taxonomy" id="568900"/>
    <lineage>
        <taxon>Eukaryota</taxon>
        <taxon>Sar</taxon>
        <taxon>Stramenopiles</taxon>
        <taxon>Ochrophyta</taxon>
        <taxon>Bacillariophyta</taxon>
        <taxon>Bacillariophyceae</taxon>
        <taxon>Bacillariophycidae</taxon>
        <taxon>Naviculales</taxon>
        <taxon>Naviculaceae</taxon>
        <taxon>Seminavis</taxon>
    </lineage>
</organism>
<name>A0A9N8DI98_9STRA</name>
<protein>
    <recommendedName>
        <fullName evidence="3">4a-hydroxytetrahydrobiopterin dehydratase</fullName>
        <ecNumber evidence="3">4.2.1.96</ecNumber>
    </recommendedName>
    <alternativeName>
        <fullName evidence="5">4-alpha-hydroxy-tetrahydropterin dehydratase</fullName>
    </alternativeName>
</protein>
<dbReference type="GO" id="GO:0008124">
    <property type="term" value="F:4-alpha-hydroxytetrahydrobiopterin dehydratase activity"/>
    <property type="evidence" value="ECO:0007669"/>
    <property type="project" value="UniProtKB-EC"/>
</dbReference>
<evidence type="ECO:0000256" key="2">
    <source>
        <dbReference type="ARBA" id="ARBA00006472"/>
    </source>
</evidence>
<reference evidence="6" key="1">
    <citation type="submission" date="2020-06" db="EMBL/GenBank/DDBJ databases">
        <authorList>
            <consortium name="Plant Systems Biology data submission"/>
        </authorList>
    </citation>
    <scope>NUCLEOTIDE SEQUENCE</scope>
    <source>
        <strain evidence="6">D6</strain>
    </source>
</reference>
<keyword evidence="7" id="KW-1185">Reference proteome</keyword>
<dbReference type="Pfam" id="PF01329">
    <property type="entry name" value="Pterin_4a"/>
    <property type="match status" value="1"/>
</dbReference>
<evidence type="ECO:0000313" key="7">
    <source>
        <dbReference type="Proteomes" id="UP001153069"/>
    </source>
</evidence>
<dbReference type="PANTHER" id="PTHR12599">
    <property type="entry name" value="PTERIN-4-ALPHA-CARBINOLAMINE DEHYDRATASE"/>
    <property type="match status" value="1"/>
</dbReference>
<dbReference type="CDD" id="cd00488">
    <property type="entry name" value="PCD_DCoH"/>
    <property type="match status" value="1"/>
</dbReference>
<evidence type="ECO:0000256" key="3">
    <source>
        <dbReference type="ARBA" id="ARBA00013252"/>
    </source>
</evidence>
<proteinExistence type="inferred from homology"/>
<comment type="similarity">
    <text evidence="2">Belongs to the pterin-4-alpha-carbinolamine dehydratase family.</text>
</comment>
<dbReference type="AlphaFoldDB" id="A0A9N8DI98"/>
<keyword evidence="4" id="KW-0456">Lyase</keyword>
<dbReference type="GO" id="GO:0006729">
    <property type="term" value="P:tetrahydrobiopterin biosynthetic process"/>
    <property type="evidence" value="ECO:0007669"/>
    <property type="project" value="InterPro"/>
</dbReference>
<dbReference type="Proteomes" id="UP001153069">
    <property type="component" value="Unassembled WGS sequence"/>
</dbReference>
<evidence type="ECO:0000256" key="1">
    <source>
        <dbReference type="ARBA" id="ARBA00001554"/>
    </source>
</evidence>
<comment type="catalytic activity">
    <reaction evidence="1">
        <text>(4aS,6R)-4a-hydroxy-L-erythro-5,6,7,8-tetrahydrobiopterin = (6R)-L-erythro-6,7-dihydrobiopterin + H2O</text>
        <dbReference type="Rhea" id="RHEA:11920"/>
        <dbReference type="ChEBI" id="CHEBI:15377"/>
        <dbReference type="ChEBI" id="CHEBI:15642"/>
        <dbReference type="ChEBI" id="CHEBI:43120"/>
        <dbReference type="EC" id="4.2.1.96"/>
    </reaction>
</comment>
<dbReference type="InterPro" id="IPR001533">
    <property type="entry name" value="Pterin_deHydtase"/>
</dbReference>
<dbReference type="InterPro" id="IPR036428">
    <property type="entry name" value="PCD_sf"/>
</dbReference>
<dbReference type="SUPFAM" id="SSF55248">
    <property type="entry name" value="PCD-like"/>
    <property type="match status" value="1"/>
</dbReference>
<evidence type="ECO:0000256" key="5">
    <source>
        <dbReference type="ARBA" id="ARBA00030497"/>
    </source>
</evidence>
<dbReference type="PANTHER" id="PTHR12599:SF0">
    <property type="entry name" value="PTERIN-4-ALPHA-CARBINOLAMINE DEHYDRATASE"/>
    <property type="match status" value="1"/>
</dbReference>
<comment type="caution">
    <text evidence="6">The sequence shown here is derived from an EMBL/GenBank/DDBJ whole genome shotgun (WGS) entry which is preliminary data.</text>
</comment>
<sequence>MQCAAPNKKCEPCHSLDTSALLSREQVDQELQSKPSLALWKHETMEPNDVPFLCHRFTAKNFKAAMDALNDMGAIAEREQHHPDFHLTNYRDVQIDIYTHKVKGITKNDIALAEMISQEVKIEYSPKWLKSNPDAVASSKQQ</sequence>
<evidence type="ECO:0000313" key="6">
    <source>
        <dbReference type="EMBL" id="CAB9502626.1"/>
    </source>
</evidence>
<dbReference type="EMBL" id="CAICTM010000141">
    <property type="protein sequence ID" value="CAB9502626.1"/>
    <property type="molecule type" value="Genomic_DNA"/>
</dbReference>